<sequence>MVAGSKRTLASVIIVLFCFSAAAGLSADGNLSLELGISSLAIETREAVSNDSDYEIGDSYWGLMAAGTAAFSYKSTGSKNVKADLAFSFAEPETGLLVPSLDRAYVKARFPSFRLTAGKTRVSWGDGLVFNAGDIIFGSTDTSVDLTASEIRTETEWLTAVNIPLGSFSFIEGVAIAPETDTVAGFAVGSLQKSSGGGRFYTKAGSIKLEGGYFFDQTGDEASATDWESALHRAYVAAQGNLLADWNIAASAALPAVGDAKQTVKDELNISGGLFYLASLNSISSMTFRLEALYRPFYSWEEESWISVSEQPEYALVLYPEVGYTPTDSVSLTLRSVWSPVDASAMITAGAGWNVFEGFDLSCYAVFNAGDPDDSFAWNRADSLWSPGEDLMDSAAVIIGVNYIY</sequence>
<accession>A0AAJ1IDU1</accession>
<dbReference type="Proteomes" id="UP001221217">
    <property type="component" value="Unassembled WGS sequence"/>
</dbReference>
<evidence type="ECO:0000313" key="3">
    <source>
        <dbReference type="Proteomes" id="UP001221217"/>
    </source>
</evidence>
<evidence type="ECO:0008006" key="4">
    <source>
        <dbReference type="Google" id="ProtNLM"/>
    </source>
</evidence>
<feature type="signal peptide" evidence="1">
    <location>
        <begin position="1"/>
        <end position="27"/>
    </location>
</feature>
<dbReference type="AlphaFoldDB" id="A0AAJ1IDU1"/>
<name>A0AAJ1IDU1_9SPIO</name>
<organism evidence="2 3">
    <name type="scientific">Candidatus Thalassospirochaeta sargassi</name>
    <dbReference type="NCBI Taxonomy" id="3119039"/>
    <lineage>
        <taxon>Bacteria</taxon>
        <taxon>Pseudomonadati</taxon>
        <taxon>Spirochaetota</taxon>
        <taxon>Spirochaetia</taxon>
        <taxon>Spirochaetales</taxon>
        <taxon>Spirochaetaceae</taxon>
        <taxon>Candidatus Thalassospirochaeta</taxon>
    </lineage>
</organism>
<evidence type="ECO:0000313" key="2">
    <source>
        <dbReference type="EMBL" id="MDC7226359.1"/>
    </source>
</evidence>
<evidence type="ECO:0000256" key="1">
    <source>
        <dbReference type="SAM" id="SignalP"/>
    </source>
</evidence>
<proteinExistence type="predicted"/>
<dbReference type="EMBL" id="JAQQAL010000011">
    <property type="protein sequence ID" value="MDC7226359.1"/>
    <property type="molecule type" value="Genomic_DNA"/>
</dbReference>
<comment type="caution">
    <text evidence="2">The sequence shown here is derived from an EMBL/GenBank/DDBJ whole genome shotgun (WGS) entry which is preliminary data.</text>
</comment>
<protein>
    <recommendedName>
        <fullName evidence="4">Porin domain-containing protein</fullName>
    </recommendedName>
</protein>
<keyword evidence="1" id="KW-0732">Signal</keyword>
<feature type="chain" id="PRO_5042557057" description="Porin domain-containing protein" evidence="1">
    <location>
        <begin position="28"/>
        <end position="405"/>
    </location>
</feature>
<gene>
    <name evidence="2" type="ORF">PQJ61_06315</name>
</gene>
<reference evidence="2 3" key="1">
    <citation type="submission" date="2022-12" db="EMBL/GenBank/DDBJ databases">
        <title>Metagenome assembled genome from gulf of manar.</title>
        <authorList>
            <person name="Kohli P."/>
            <person name="Pk S."/>
            <person name="Venkata Ramana C."/>
            <person name="Sasikala C."/>
        </authorList>
    </citation>
    <scope>NUCLEOTIDE SEQUENCE [LARGE SCALE GENOMIC DNA]</scope>
    <source>
        <strain evidence="2">JB008</strain>
    </source>
</reference>